<dbReference type="GO" id="GO:0003677">
    <property type="term" value="F:DNA binding"/>
    <property type="evidence" value="ECO:0007669"/>
    <property type="project" value="UniProtKB-KW"/>
</dbReference>
<organism evidence="5 6">
    <name type="scientific">Candidatus Regiella insecticola</name>
    <dbReference type="NCBI Taxonomy" id="138073"/>
    <lineage>
        <taxon>Bacteria</taxon>
        <taxon>Pseudomonadati</taxon>
        <taxon>Pseudomonadota</taxon>
        <taxon>Gammaproteobacteria</taxon>
        <taxon>Enterobacterales</taxon>
        <taxon>Enterobacteriaceae</taxon>
        <taxon>aphid secondary symbionts</taxon>
        <taxon>Candidatus Regiella</taxon>
    </lineage>
</organism>
<keyword evidence="2" id="KW-0805">Transcription regulation</keyword>
<dbReference type="AlphaFoldDB" id="A0A6L2ZN77"/>
<accession>A0A6L2ZN77</accession>
<reference evidence="5 6" key="1">
    <citation type="submission" date="2020-06" db="EMBL/GenBank/DDBJ databases">
        <title>The genome sequence of Candidatus Regiella insecticola strain Tut.</title>
        <authorList>
            <person name="Nikoh N."/>
            <person name="Tsuchida T."/>
            <person name="Koga R."/>
            <person name="Oshima K."/>
            <person name="Hattori M."/>
            <person name="Fukatsu T."/>
        </authorList>
    </citation>
    <scope>NUCLEOTIDE SEQUENCE [LARGE SCALE GENOMIC DNA]</scope>
    <source>
        <strain evidence="5 6">Tut</strain>
    </source>
</reference>
<evidence type="ECO:0000313" key="5">
    <source>
        <dbReference type="EMBL" id="GFN45775.1"/>
    </source>
</evidence>
<evidence type="ECO:0000313" key="6">
    <source>
        <dbReference type="Proteomes" id="UP000504714"/>
    </source>
</evidence>
<dbReference type="InterPro" id="IPR010534">
    <property type="entry name" value="Phage_933W_GpQ"/>
</dbReference>
<comment type="similarity">
    <text evidence="1">Belongs to the phage antitermination Q type 1 family.</text>
</comment>
<evidence type="ECO:0000256" key="2">
    <source>
        <dbReference type="ARBA" id="ARBA00023015"/>
    </source>
</evidence>
<evidence type="ECO:0000256" key="1">
    <source>
        <dbReference type="ARBA" id="ARBA00010234"/>
    </source>
</evidence>
<dbReference type="GO" id="GO:0060567">
    <property type="term" value="P:negative regulation of termination of DNA-templated transcription"/>
    <property type="evidence" value="ECO:0007669"/>
    <property type="project" value="InterPro"/>
</dbReference>
<proteinExistence type="inferred from homology"/>
<name>A0A6L2ZN77_9ENTR</name>
<dbReference type="Proteomes" id="UP000504714">
    <property type="component" value="Unassembled WGS sequence"/>
</dbReference>
<sequence length="106" mass="12000">MCNDDDGLLISRVVDTVIEADNPAFGILLSYYVQRLSRYSIAVYRQKTALPRNISTRGGNRLKTPSLATCRREVDQILEKSLYLLHPALEQAFNHRQPVAKVKKVA</sequence>
<keyword evidence="4" id="KW-0804">Transcription</keyword>
<dbReference type="EMBL" id="BLXO01000002">
    <property type="protein sequence ID" value="GFN45775.1"/>
    <property type="molecule type" value="Genomic_DNA"/>
</dbReference>
<comment type="caution">
    <text evidence="5">The sequence shown here is derived from an EMBL/GenBank/DDBJ whole genome shotgun (WGS) entry which is preliminary data.</text>
</comment>
<gene>
    <name evidence="5" type="ORF">RINTU1_10850</name>
</gene>
<dbReference type="Pfam" id="PF06530">
    <property type="entry name" value="Phage_antitermQ"/>
    <property type="match status" value="1"/>
</dbReference>
<evidence type="ECO:0000256" key="3">
    <source>
        <dbReference type="ARBA" id="ARBA00023125"/>
    </source>
</evidence>
<keyword evidence="3" id="KW-0238">DNA-binding</keyword>
<evidence type="ECO:0000256" key="4">
    <source>
        <dbReference type="ARBA" id="ARBA00023163"/>
    </source>
</evidence>
<protein>
    <submittedName>
        <fullName evidence="5">Antiterminator</fullName>
    </submittedName>
</protein>